<accession>A0A5C3MPK4</accession>
<dbReference type="AlphaFoldDB" id="A0A5C3MPK4"/>
<keyword evidence="2" id="KW-1185">Reference proteome</keyword>
<sequence length="180" mass="20286">MKTREQTHRPTWELFRISRAPSNVGISQQHCNRPPFLTLSASTTVGAANWESPLKAQVPSCSPESGKRKNYAQLQRGSRMPCIYRMTPRLPGLSPQGPTRMARDPRIEMRLLSSQQCTSLVIHHATRCLTRGVTALPVACLHELEYTGLGLVRSDGRARLREFEDAAHVVCCVYDSIWRM</sequence>
<dbReference type="Proteomes" id="UP000305948">
    <property type="component" value="Unassembled WGS sequence"/>
</dbReference>
<reference evidence="1 2" key="1">
    <citation type="journal article" date="2019" name="Nat. Ecol. Evol.">
        <title>Megaphylogeny resolves global patterns of mushroom evolution.</title>
        <authorList>
            <person name="Varga T."/>
            <person name="Krizsan K."/>
            <person name="Foldi C."/>
            <person name="Dima B."/>
            <person name="Sanchez-Garcia M."/>
            <person name="Sanchez-Ramirez S."/>
            <person name="Szollosi G.J."/>
            <person name="Szarkandi J.G."/>
            <person name="Papp V."/>
            <person name="Albert L."/>
            <person name="Andreopoulos W."/>
            <person name="Angelini C."/>
            <person name="Antonin V."/>
            <person name="Barry K.W."/>
            <person name="Bougher N.L."/>
            <person name="Buchanan P."/>
            <person name="Buyck B."/>
            <person name="Bense V."/>
            <person name="Catcheside P."/>
            <person name="Chovatia M."/>
            <person name="Cooper J."/>
            <person name="Damon W."/>
            <person name="Desjardin D."/>
            <person name="Finy P."/>
            <person name="Geml J."/>
            <person name="Haridas S."/>
            <person name="Hughes K."/>
            <person name="Justo A."/>
            <person name="Karasinski D."/>
            <person name="Kautmanova I."/>
            <person name="Kiss B."/>
            <person name="Kocsube S."/>
            <person name="Kotiranta H."/>
            <person name="LaButti K.M."/>
            <person name="Lechner B.E."/>
            <person name="Liimatainen K."/>
            <person name="Lipzen A."/>
            <person name="Lukacs Z."/>
            <person name="Mihaltcheva S."/>
            <person name="Morgado L.N."/>
            <person name="Niskanen T."/>
            <person name="Noordeloos M.E."/>
            <person name="Ohm R.A."/>
            <person name="Ortiz-Santana B."/>
            <person name="Ovrebo C."/>
            <person name="Racz N."/>
            <person name="Riley R."/>
            <person name="Savchenko A."/>
            <person name="Shiryaev A."/>
            <person name="Soop K."/>
            <person name="Spirin V."/>
            <person name="Szebenyi C."/>
            <person name="Tomsovsky M."/>
            <person name="Tulloss R.E."/>
            <person name="Uehling J."/>
            <person name="Grigoriev I.V."/>
            <person name="Vagvolgyi C."/>
            <person name="Papp T."/>
            <person name="Martin F.M."/>
            <person name="Miettinen O."/>
            <person name="Hibbett D.S."/>
            <person name="Nagy L.G."/>
        </authorList>
    </citation>
    <scope>NUCLEOTIDE SEQUENCE [LARGE SCALE GENOMIC DNA]</scope>
    <source>
        <strain evidence="1 2">OMC1185</strain>
    </source>
</reference>
<dbReference type="EMBL" id="ML213528">
    <property type="protein sequence ID" value="TFK46725.1"/>
    <property type="molecule type" value="Genomic_DNA"/>
</dbReference>
<evidence type="ECO:0000313" key="2">
    <source>
        <dbReference type="Proteomes" id="UP000305948"/>
    </source>
</evidence>
<protein>
    <submittedName>
        <fullName evidence="1">Uncharacterized protein</fullName>
    </submittedName>
</protein>
<organism evidence="1 2">
    <name type="scientific">Heliocybe sulcata</name>
    <dbReference type="NCBI Taxonomy" id="5364"/>
    <lineage>
        <taxon>Eukaryota</taxon>
        <taxon>Fungi</taxon>
        <taxon>Dikarya</taxon>
        <taxon>Basidiomycota</taxon>
        <taxon>Agaricomycotina</taxon>
        <taxon>Agaricomycetes</taxon>
        <taxon>Gloeophyllales</taxon>
        <taxon>Gloeophyllaceae</taxon>
        <taxon>Heliocybe</taxon>
    </lineage>
</organism>
<gene>
    <name evidence="1" type="ORF">OE88DRAFT_1667407</name>
</gene>
<name>A0A5C3MPK4_9AGAM</name>
<evidence type="ECO:0000313" key="1">
    <source>
        <dbReference type="EMBL" id="TFK46725.1"/>
    </source>
</evidence>
<proteinExistence type="predicted"/>